<reference evidence="1" key="2">
    <citation type="submission" date="2020-09" db="EMBL/GenBank/DDBJ databases">
        <authorList>
            <person name="Sun Q."/>
            <person name="Ohkuma M."/>
        </authorList>
    </citation>
    <scope>NUCLEOTIDE SEQUENCE</scope>
    <source>
        <strain evidence="1">JCM 4815</strain>
    </source>
</reference>
<keyword evidence="2" id="KW-1185">Reference proteome</keyword>
<name>A0A918Q1E6_9ACTN</name>
<dbReference type="AlphaFoldDB" id="A0A918Q1E6"/>
<proteinExistence type="predicted"/>
<comment type="caution">
    <text evidence="1">The sequence shown here is derived from an EMBL/GenBank/DDBJ whole genome shotgun (WGS) entry which is preliminary data.</text>
</comment>
<evidence type="ECO:0000313" key="1">
    <source>
        <dbReference type="EMBL" id="GGZ29833.1"/>
    </source>
</evidence>
<sequence length="42" mass="4432">MVKRITGRERHLGTDTLGLQLTVLVTAASPATTSGTRTAPPR</sequence>
<dbReference type="EMBL" id="BMVW01000014">
    <property type="protein sequence ID" value="GGZ29833.1"/>
    <property type="molecule type" value="Genomic_DNA"/>
</dbReference>
<reference evidence="1" key="1">
    <citation type="journal article" date="2014" name="Int. J. Syst. Evol. Microbiol.">
        <title>Complete genome sequence of Corynebacterium casei LMG S-19264T (=DSM 44701T), isolated from a smear-ripened cheese.</title>
        <authorList>
            <consortium name="US DOE Joint Genome Institute (JGI-PGF)"/>
            <person name="Walter F."/>
            <person name="Albersmeier A."/>
            <person name="Kalinowski J."/>
            <person name="Ruckert C."/>
        </authorList>
    </citation>
    <scope>NUCLEOTIDE SEQUENCE</scope>
    <source>
        <strain evidence="1">JCM 4815</strain>
    </source>
</reference>
<protein>
    <submittedName>
        <fullName evidence="1">Uncharacterized protein</fullName>
    </submittedName>
</protein>
<accession>A0A918Q1E6</accession>
<dbReference type="Proteomes" id="UP000622166">
    <property type="component" value="Unassembled WGS sequence"/>
</dbReference>
<evidence type="ECO:0000313" key="2">
    <source>
        <dbReference type="Proteomes" id="UP000622166"/>
    </source>
</evidence>
<gene>
    <name evidence="1" type="ORF">GCM10010365_57790</name>
</gene>
<organism evidence="1 2">
    <name type="scientific">Streptomyces poonensis</name>
    <dbReference type="NCBI Taxonomy" id="68255"/>
    <lineage>
        <taxon>Bacteria</taxon>
        <taxon>Bacillati</taxon>
        <taxon>Actinomycetota</taxon>
        <taxon>Actinomycetes</taxon>
        <taxon>Kitasatosporales</taxon>
        <taxon>Streptomycetaceae</taxon>
        <taxon>Streptomyces</taxon>
    </lineage>
</organism>